<feature type="site" description="Raises pKa of active site His" evidence="4">
    <location>
        <position position="152"/>
    </location>
</feature>
<dbReference type="Pfam" id="PF00551">
    <property type="entry name" value="Formyl_trans_N"/>
    <property type="match status" value="1"/>
</dbReference>
<evidence type="ECO:0000313" key="7">
    <source>
        <dbReference type="Proteomes" id="UP000315525"/>
    </source>
</evidence>
<dbReference type="AlphaFoldDB" id="A0A523URY9"/>
<comment type="similarity">
    <text evidence="4">Belongs to the GART family.</text>
</comment>
<dbReference type="PANTHER" id="PTHR43369:SF2">
    <property type="entry name" value="PHOSPHORIBOSYLGLYCINAMIDE FORMYLTRANSFERASE"/>
    <property type="match status" value="1"/>
</dbReference>
<evidence type="ECO:0000259" key="5">
    <source>
        <dbReference type="Pfam" id="PF00551"/>
    </source>
</evidence>
<evidence type="ECO:0000313" key="6">
    <source>
        <dbReference type="EMBL" id="TET45274.1"/>
    </source>
</evidence>
<comment type="catalytic activity">
    <reaction evidence="4">
        <text>N(1)-(5-phospho-beta-D-ribosyl)glycinamide + (6R)-10-formyltetrahydrofolate = N(2)-formyl-N(1)-(5-phospho-beta-D-ribosyl)glycinamide + (6S)-5,6,7,8-tetrahydrofolate + H(+)</text>
        <dbReference type="Rhea" id="RHEA:15053"/>
        <dbReference type="ChEBI" id="CHEBI:15378"/>
        <dbReference type="ChEBI" id="CHEBI:57453"/>
        <dbReference type="ChEBI" id="CHEBI:143788"/>
        <dbReference type="ChEBI" id="CHEBI:147286"/>
        <dbReference type="ChEBI" id="CHEBI:195366"/>
        <dbReference type="EC" id="2.1.2.2"/>
    </reaction>
</comment>
<sequence>MTKLRLGILASHGGTNLQSIIDSCEAARIPAEVVVVISNNGQSGALERARKHRIDAVHLSNKHYPDNEDLDEAIVKVLREHEVDLVCLAGYMKKRGPKFLSAFKNRILNIHPALLPKFGGKGFYGMRVHEAVLAAEEKESGVTVHIVDEKYDHGSILAQKRVPVLPDDAPETLAARILVEEHKIYSEVIGKIATGDIKLPD</sequence>
<comment type="function">
    <text evidence="4">Catalyzes the transfer of a formyl group from 10-formyltetrahydrofolate to 5-phospho-ribosyl-glycinamide (GAR), producing 5-phospho-ribosyl-N-formylglycinamide (FGAR) and tetrahydrofolate.</text>
</comment>
<feature type="active site" description="Proton donor" evidence="4">
    <location>
        <position position="111"/>
    </location>
</feature>
<comment type="pathway">
    <text evidence="1 4">Purine metabolism; IMP biosynthesis via de novo pathway; N(2)-formyl-N(1)-(5-phospho-D-ribosyl)glycinamide from N(1)-(5-phospho-D-ribosyl)glycinamide (10-formyl THF route): step 1/1.</text>
</comment>
<keyword evidence="3 4" id="KW-0658">Purine biosynthesis</keyword>
<organism evidence="6 7">
    <name type="scientific">candidate division TA06 bacterium</name>
    <dbReference type="NCBI Taxonomy" id="2250710"/>
    <lineage>
        <taxon>Bacteria</taxon>
        <taxon>Bacteria division TA06</taxon>
    </lineage>
</organism>
<dbReference type="InterPro" id="IPR036477">
    <property type="entry name" value="Formyl_transf_N_sf"/>
</dbReference>
<gene>
    <name evidence="4" type="primary">purN</name>
    <name evidence="6" type="ORF">E3J62_07960</name>
</gene>
<feature type="binding site" evidence="4">
    <location>
        <position position="109"/>
    </location>
    <ligand>
        <name>(6R)-10-formyltetrahydrofolate</name>
        <dbReference type="ChEBI" id="CHEBI:195366"/>
    </ligand>
</feature>
<comment type="caution">
    <text evidence="4">Lacks conserved residue(s) required for the propagation of feature annotation.</text>
</comment>
<evidence type="ECO:0000256" key="4">
    <source>
        <dbReference type="HAMAP-Rule" id="MF_01930"/>
    </source>
</evidence>
<keyword evidence="2 4" id="KW-0808">Transferase</keyword>
<dbReference type="InterPro" id="IPR002376">
    <property type="entry name" value="Formyl_transf_N"/>
</dbReference>
<protein>
    <recommendedName>
        <fullName evidence="4">Phosphoribosylglycinamide formyltransferase</fullName>
        <ecNumber evidence="4">2.1.2.2</ecNumber>
    </recommendedName>
    <alternativeName>
        <fullName evidence="4">5'-phosphoribosylglycinamide transformylase</fullName>
    </alternativeName>
    <alternativeName>
        <fullName evidence="4">GAR transformylase</fullName>
        <shortName evidence="4">GART</shortName>
    </alternativeName>
</protein>
<comment type="caution">
    <text evidence="6">The sequence shown here is derived from an EMBL/GenBank/DDBJ whole genome shotgun (WGS) entry which is preliminary data.</text>
</comment>
<proteinExistence type="inferred from homology"/>
<dbReference type="NCBIfam" id="TIGR00639">
    <property type="entry name" value="PurN"/>
    <property type="match status" value="1"/>
</dbReference>
<dbReference type="HAMAP" id="MF_01930">
    <property type="entry name" value="PurN"/>
    <property type="match status" value="1"/>
</dbReference>
<dbReference type="UniPathway" id="UPA00074">
    <property type="reaction ID" value="UER00126"/>
</dbReference>
<dbReference type="PANTHER" id="PTHR43369">
    <property type="entry name" value="PHOSPHORIBOSYLGLYCINAMIDE FORMYLTRANSFERASE"/>
    <property type="match status" value="1"/>
</dbReference>
<reference evidence="6 7" key="1">
    <citation type="submission" date="2019-03" db="EMBL/GenBank/DDBJ databases">
        <title>Metabolic potential of uncultured bacteria and archaea associated with petroleum seepage in deep-sea sediments.</title>
        <authorList>
            <person name="Dong X."/>
            <person name="Hubert C."/>
        </authorList>
    </citation>
    <scope>NUCLEOTIDE SEQUENCE [LARGE SCALE GENOMIC DNA]</scope>
    <source>
        <strain evidence="6">E44_bin18</strain>
    </source>
</reference>
<feature type="binding site" evidence="4">
    <location>
        <begin position="14"/>
        <end position="16"/>
    </location>
    <ligand>
        <name>N(1)-(5-phospho-beta-D-ribosyl)glycinamide</name>
        <dbReference type="ChEBI" id="CHEBI:143788"/>
    </ligand>
</feature>
<evidence type="ECO:0000256" key="1">
    <source>
        <dbReference type="ARBA" id="ARBA00005054"/>
    </source>
</evidence>
<dbReference type="GO" id="GO:0006189">
    <property type="term" value="P:'de novo' IMP biosynthetic process"/>
    <property type="evidence" value="ECO:0007669"/>
    <property type="project" value="UniProtKB-UniRule"/>
</dbReference>
<dbReference type="InterPro" id="IPR004607">
    <property type="entry name" value="GART"/>
</dbReference>
<dbReference type="CDD" id="cd08645">
    <property type="entry name" value="FMT_core_GART"/>
    <property type="match status" value="1"/>
</dbReference>
<feature type="domain" description="Formyl transferase N-terminal" evidence="5">
    <location>
        <begin position="6"/>
        <end position="189"/>
    </location>
</feature>
<dbReference type="SUPFAM" id="SSF53328">
    <property type="entry name" value="Formyltransferase"/>
    <property type="match status" value="1"/>
</dbReference>
<dbReference type="Proteomes" id="UP000315525">
    <property type="component" value="Unassembled WGS sequence"/>
</dbReference>
<accession>A0A523URY9</accession>
<name>A0A523URY9_UNCT6</name>
<dbReference type="EC" id="2.1.2.2" evidence="4"/>
<evidence type="ECO:0000256" key="2">
    <source>
        <dbReference type="ARBA" id="ARBA00022679"/>
    </source>
</evidence>
<dbReference type="GO" id="GO:0005737">
    <property type="term" value="C:cytoplasm"/>
    <property type="evidence" value="ECO:0007669"/>
    <property type="project" value="TreeGrafter"/>
</dbReference>
<dbReference type="Gene3D" id="3.40.50.170">
    <property type="entry name" value="Formyl transferase, N-terminal domain"/>
    <property type="match status" value="1"/>
</dbReference>
<dbReference type="GO" id="GO:0004644">
    <property type="term" value="F:phosphoribosylglycinamide formyltransferase activity"/>
    <property type="evidence" value="ECO:0007669"/>
    <property type="project" value="UniProtKB-UniRule"/>
</dbReference>
<evidence type="ECO:0000256" key="3">
    <source>
        <dbReference type="ARBA" id="ARBA00022755"/>
    </source>
</evidence>
<dbReference type="EMBL" id="SOJN01000088">
    <property type="protein sequence ID" value="TET45274.1"/>
    <property type="molecule type" value="Genomic_DNA"/>
</dbReference>